<dbReference type="Pfam" id="PF13378">
    <property type="entry name" value="MR_MLE_C"/>
    <property type="match status" value="1"/>
</dbReference>
<evidence type="ECO:0000313" key="4">
    <source>
        <dbReference type="Proteomes" id="UP000241158"/>
    </source>
</evidence>
<dbReference type="OrthoDB" id="9802699at2"/>
<feature type="domain" description="Mandelate racemase/muconate lactonizing enzyme C-terminal" evidence="2">
    <location>
        <begin position="137"/>
        <end position="254"/>
    </location>
</feature>
<dbReference type="GO" id="GO:0016829">
    <property type="term" value="F:lyase activity"/>
    <property type="evidence" value="ECO:0007669"/>
    <property type="project" value="UniProtKB-KW"/>
</dbReference>
<sequence length="385" mass="42975">MKITSIVPWLVKAEGTFWGEFLFVEVRTDEGVNGWGEITSTTRMANRAVALILRQVNELLVGDDPANIDLIWHKIFRSFTYMGSRGATTHLISGIDIALWDIRGKVLNQPICDLLGGRLREDLLLYTHPEWRNMVDKETSIEEIRKIVDSGHTALKFDPFPHSEGSHAENVGYLDGQLSRKDERVAAELTALVRETAGPDMEILIDAHGRFNVPTAIRLCRTLEDAGDIGWFEEPVPPESYHALKQVRDKVGAAISVGERLHTRWDFVPVFEQELAEFIMPDVTWTGGITELKKIATMAEAYYVPVTPHDASGPINLVAGGHVMMTVPNFYRLETSRCDLSKYNSFLEEPLDNSGGRLKLPAGSGLGLRLNIDFMRSNIIDGFGG</sequence>
<dbReference type="InterPro" id="IPR013342">
    <property type="entry name" value="Mandelate_racemase_C"/>
</dbReference>
<dbReference type="PANTHER" id="PTHR48080:SF2">
    <property type="entry name" value="D-GALACTONATE DEHYDRATASE"/>
    <property type="match status" value="1"/>
</dbReference>
<dbReference type="CDD" id="cd03316">
    <property type="entry name" value="MR_like"/>
    <property type="match status" value="1"/>
</dbReference>
<dbReference type="SUPFAM" id="SSF51604">
    <property type="entry name" value="Enolase C-terminal domain-like"/>
    <property type="match status" value="1"/>
</dbReference>
<name>A0A2P7AQZ6_9HYPH</name>
<dbReference type="SFLD" id="SFLDG00179">
    <property type="entry name" value="mandelate_racemase"/>
    <property type="match status" value="1"/>
</dbReference>
<protein>
    <submittedName>
        <fullName evidence="3">Mandelate racemase</fullName>
    </submittedName>
</protein>
<evidence type="ECO:0000256" key="1">
    <source>
        <dbReference type="ARBA" id="ARBA00023239"/>
    </source>
</evidence>
<dbReference type="SMART" id="SM00922">
    <property type="entry name" value="MR_MLE"/>
    <property type="match status" value="1"/>
</dbReference>
<proteinExistence type="predicted"/>
<dbReference type="Gene3D" id="3.30.390.10">
    <property type="entry name" value="Enolase-like, N-terminal domain"/>
    <property type="match status" value="1"/>
</dbReference>
<comment type="caution">
    <text evidence="3">The sequence shown here is derived from an EMBL/GenBank/DDBJ whole genome shotgun (WGS) entry which is preliminary data.</text>
</comment>
<dbReference type="InterPro" id="IPR034593">
    <property type="entry name" value="DgoD-like"/>
</dbReference>
<gene>
    <name evidence="3" type="ORF">CU100_14905</name>
</gene>
<dbReference type="Pfam" id="PF02746">
    <property type="entry name" value="MR_MLE_N"/>
    <property type="match status" value="1"/>
</dbReference>
<dbReference type="PANTHER" id="PTHR48080">
    <property type="entry name" value="D-GALACTONATE DEHYDRATASE-RELATED"/>
    <property type="match status" value="1"/>
</dbReference>
<reference evidence="4" key="1">
    <citation type="submission" date="2017-11" db="EMBL/GenBank/DDBJ databases">
        <authorList>
            <person name="Kuznetsova I."/>
            <person name="Sazanova A."/>
            <person name="Chirak E."/>
            <person name="Safronova V."/>
            <person name="Willems A."/>
        </authorList>
    </citation>
    <scope>NUCLEOTIDE SEQUENCE [LARGE SCALE GENOMIC DNA]</scope>
    <source>
        <strain evidence="4">PEPV15</strain>
    </source>
</reference>
<evidence type="ECO:0000259" key="2">
    <source>
        <dbReference type="SMART" id="SM00922"/>
    </source>
</evidence>
<dbReference type="RefSeq" id="WP_106717400.1">
    <property type="nucleotide sequence ID" value="NZ_JACHXT010000003.1"/>
</dbReference>
<keyword evidence="4" id="KW-1185">Reference proteome</keyword>
<dbReference type="Gene3D" id="3.20.20.120">
    <property type="entry name" value="Enolase-like C-terminal domain"/>
    <property type="match status" value="1"/>
</dbReference>
<dbReference type="InterPro" id="IPR029017">
    <property type="entry name" value="Enolase-like_N"/>
</dbReference>
<dbReference type="Proteomes" id="UP000241158">
    <property type="component" value="Unassembled WGS sequence"/>
</dbReference>
<organism evidence="3 4">
    <name type="scientific">Phyllobacterium endophyticum</name>
    <dbReference type="NCBI Taxonomy" id="1149773"/>
    <lineage>
        <taxon>Bacteria</taxon>
        <taxon>Pseudomonadati</taxon>
        <taxon>Pseudomonadota</taxon>
        <taxon>Alphaproteobacteria</taxon>
        <taxon>Hyphomicrobiales</taxon>
        <taxon>Phyllobacteriaceae</taxon>
        <taxon>Phyllobacterium</taxon>
    </lineage>
</organism>
<dbReference type="InterPro" id="IPR029065">
    <property type="entry name" value="Enolase_C-like"/>
</dbReference>
<dbReference type="SFLD" id="SFLDS00001">
    <property type="entry name" value="Enolase"/>
    <property type="match status" value="1"/>
</dbReference>
<dbReference type="EMBL" id="PGGN01000003">
    <property type="protein sequence ID" value="PSH56651.1"/>
    <property type="molecule type" value="Genomic_DNA"/>
</dbReference>
<dbReference type="InterPro" id="IPR036849">
    <property type="entry name" value="Enolase-like_C_sf"/>
</dbReference>
<dbReference type="AlphaFoldDB" id="A0A2P7AQZ6"/>
<dbReference type="SUPFAM" id="SSF54826">
    <property type="entry name" value="Enolase N-terminal domain-like"/>
    <property type="match status" value="1"/>
</dbReference>
<dbReference type="InterPro" id="IPR013341">
    <property type="entry name" value="Mandelate_racemase_N_dom"/>
</dbReference>
<evidence type="ECO:0000313" key="3">
    <source>
        <dbReference type="EMBL" id="PSH56651.1"/>
    </source>
</evidence>
<accession>A0A2P7AQZ6</accession>
<keyword evidence="1" id="KW-0456">Lyase</keyword>